<feature type="region of interest" description="Disordered" evidence="1">
    <location>
        <begin position="180"/>
        <end position="202"/>
    </location>
</feature>
<accession>A0A0M9AJ67</accession>
<evidence type="ECO:0000313" key="3">
    <source>
        <dbReference type="EMBL" id="NLV06510.1"/>
    </source>
</evidence>
<dbReference type="OrthoDB" id="269729at2157"/>
<evidence type="ECO:0000256" key="1">
    <source>
        <dbReference type="SAM" id="MobiDB-lite"/>
    </source>
</evidence>
<gene>
    <name evidence="2" type="ORF">AMS69_11880</name>
    <name evidence="3" type="ORF">GOC83_10265</name>
</gene>
<dbReference type="Proteomes" id="UP000610611">
    <property type="component" value="Unassembled WGS sequence"/>
</dbReference>
<evidence type="ECO:0008006" key="5">
    <source>
        <dbReference type="Google" id="ProtNLM"/>
    </source>
</evidence>
<comment type="caution">
    <text evidence="2">The sequence shown here is derived from an EMBL/GenBank/DDBJ whole genome shotgun (WGS) entry which is preliminary data.</text>
</comment>
<name>A0A0M9AJ67_9EURY</name>
<dbReference type="Proteomes" id="UP000037729">
    <property type="component" value="Unassembled WGS sequence"/>
</dbReference>
<dbReference type="AlphaFoldDB" id="A0A0M9AJ67"/>
<reference evidence="2 4" key="1">
    <citation type="submission" date="2015-08" db="EMBL/GenBank/DDBJ databases">
        <title>Genomes of Isolates from Cabo Rojo, PR.</title>
        <authorList>
            <person name="Sanchez-Nieves R.L."/>
            <person name="Montalvo-Rodriguez R."/>
        </authorList>
    </citation>
    <scope>NUCLEOTIDE SEQUENCE [LARGE SCALE GENOMIC DNA]</scope>
    <source>
        <strain evidence="2 4">SL3</strain>
    </source>
</reference>
<keyword evidence="4" id="KW-1185">Reference proteome</keyword>
<organism evidence="2 4">
    <name type="scientific">Haloarcula rubripromontorii</name>
    <dbReference type="NCBI Taxonomy" id="1705562"/>
    <lineage>
        <taxon>Archaea</taxon>
        <taxon>Methanobacteriati</taxon>
        <taxon>Methanobacteriota</taxon>
        <taxon>Stenosarchaea group</taxon>
        <taxon>Halobacteria</taxon>
        <taxon>Halobacteriales</taxon>
        <taxon>Haloarculaceae</taxon>
        <taxon>Haloarcula</taxon>
    </lineage>
</organism>
<dbReference type="EMBL" id="WOWB01000001">
    <property type="protein sequence ID" value="NLV06510.1"/>
    <property type="molecule type" value="Genomic_DNA"/>
</dbReference>
<evidence type="ECO:0000313" key="4">
    <source>
        <dbReference type="Proteomes" id="UP000037729"/>
    </source>
</evidence>
<sequence>MVTWGVAGERGGRDGGETPDWDGETVDPTALVHQLHDREVTDGEQLPHTVDDCYRGSVTELALPAVDATVTRVDTDTDTETVDSPTTLETGAYLLTMQARAADSGQESPLGIVDDIRIHVRFDGPASLHSAGVTTVLSFQTPTSITVGFVWETNAERPHLQVPATPAGLATAITHLGGAHHTMQPSRSHPELRGHPPIVTTGETTRIPETVRQNRPETGITLRVPACEAELLVSAPLAYYLGADVVVESRDAALLTAEGTSVNLSFDAWPSLQAGVAALLRKVFYLDCQVRRVDPAESGPRITSALSLDADTLRSLSPAGRLERYIDVSDEAVNSILPEWPLSTYVSPKPERVRCLPFLLDRLSLIYLPDSSRLNRDELLDRTLADSYLSRGSAERPPVIEPNLREGQLHSWLAPGNPIDACKTPAEAYLNRYRIQNRDADGQRVAVVLNDEEMADEHTDVTEIYRAADLPMDVQVSELLSVNELADVFQQPTDFVHFIGHCDEEGLRCPDGNLALASLSEVRTQTFFLNACGSYDEGLDLVRQGAVAGAVTLTDVLDKHAALVGTAFARLLSNGFSIQRALELARRRIMMCKDYAVVGDGTYSIVSNPAHPAVVWLSEGETGFDVECTVVSPERPGESYRLPFDDSAALNGEQTSHSLGVSELADTLSQTSLPVIYDGEFHWSDDLAARLRTDF</sequence>
<dbReference type="PATRIC" id="fig|1705562.3.peg.565"/>
<protein>
    <recommendedName>
        <fullName evidence="5">CHAT domain-containing protein</fullName>
    </recommendedName>
</protein>
<dbReference type="RefSeq" id="WP_053968270.1">
    <property type="nucleotide sequence ID" value="NZ_JAWJXX010000005.1"/>
</dbReference>
<feature type="region of interest" description="Disordered" evidence="1">
    <location>
        <begin position="1"/>
        <end position="24"/>
    </location>
</feature>
<reference evidence="3" key="2">
    <citation type="submission" date="2019-12" db="EMBL/GenBank/DDBJ databases">
        <title>The whole-genome sequencing of Haloarcula japonica strain pws8.</title>
        <authorList>
            <person name="Verma D.K."/>
            <person name="Gopal K."/>
            <person name="Prasad E.S."/>
        </authorList>
    </citation>
    <scope>NUCLEOTIDE SEQUENCE</scope>
    <source>
        <strain evidence="3">Pws8</strain>
    </source>
</reference>
<dbReference type="STRING" id="1705562.AMS69_11880"/>
<proteinExistence type="predicted"/>
<evidence type="ECO:0000313" key="2">
    <source>
        <dbReference type="EMBL" id="KOX93137.1"/>
    </source>
</evidence>
<dbReference type="EMBL" id="LIUF01000003">
    <property type="protein sequence ID" value="KOX93137.1"/>
    <property type="molecule type" value="Genomic_DNA"/>
</dbReference>